<name>A0A088RKK7_LEIPA</name>
<gene>
    <name evidence="3" type="ORF">LPMP_061100</name>
</gene>
<keyword evidence="1" id="KW-1133">Transmembrane helix</keyword>
<evidence type="ECO:0008006" key="5">
    <source>
        <dbReference type="Google" id="ProtNLM"/>
    </source>
</evidence>
<proteinExistence type="predicted"/>
<dbReference type="Proteomes" id="UP000063063">
    <property type="component" value="Chromosome 6"/>
</dbReference>
<dbReference type="AlphaFoldDB" id="A0A088RKK7"/>
<evidence type="ECO:0000256" key="1">
    <source>
        <dbReference type="SAM" id="Phobius"/>
    </source>
</evidence>
<dbReference type="eggNOG" id="ENOG502S4VY">
    <property type="taxonomic scope" value="Eukaryota"/>
</dbReference>
<feature type="transmembrane region" description="Helical" evidence="1">
    <location>
        <begin position="252"/>
        <end position="272"/>
    </location>
</feature>
<sequence length="273" mass="29824">MASLVVTARLLCFVIAAVPVVTAVQSGSCVFLTSPPSYTFIGGGFHMRLALEYPLPAEDVRFSFDLPKSFFIDEAEAVQLYRMEVISASPVTQGMAAVVVADITSAYTPLNMSSQYLFDIEAPVFKVNYTENHVELTFQQRVDDGAGSALDTYLAEDGAQAQFSFRARLVIPIHSRYDVLETTTPFSLLHFITSEGAYVRRCLVEVHVSGRADPRCSTGTYSTSAALATVEERLHYTPCLDLPVGLLNDLPYVYNGLMALLVTGAVIVILSIR</sequence>
<reference evidence="3 4" key="1">
    <citation type="journal article" date="2015" name="Sci. Rep.">
        <title>The genome of Leishmania panamensis: insights into genomics of the L. (Viannia) subgenus.</title>
        <authorList>
            <person name="Llanes A."/>
            <person name="Restrepo C.M."/>
            <person name="Vecchio G.D."/>
            <person name="Anguizola F.J."/>
            <person name="Lleonart R."/>
        </authorList>
    </citation>
    <scope>NUCLEOTIDE SEQUENCE [LARGE SCALE GENOMIC DNA]</scope>
    <source>
        <strain evidence="3 4">MHOM/PA/94/PSC-1</strain>
    </source>
</reference>
<dbReference type="KEGG" id="lpan:LPMP_061100"/>
<dbReference type="VEuPathDB" id="TriTrypDB:LPMP_061100"/>
<dbReference type="OrthoDB" id="250289at2759"/>
<feature type="chain" id="PRO_5001838988" description="GPI-anchored surface protein" evidence="2">
    <location>
        <begin position="24"/>
        <end position="273"/>
    </location>
</feature>
<dbReference type="VEuPathDB" id="TriTrypDB:LPAL13_060017400"/>
<accession>A0A088RKK7</accession>
<protein>
    <recommendedName>
        <fullName evidence="5">GPI-anchored surface protein</fullName>
    </recommendedName>
</protein>
<keyword evidence="2" id="KW-0732">Signal</keyword>
<dbReference type="EMBL" id="CP009375">
    <property type="protein sequence ID" value="AIN95669.1"/>
    <property type="molecule type" value="Genomic_DNA"/>
</dbReference>
<dbReference type="RefSeq" id="XP_010703991.1">
    <property type="nucleotide sequence ID" value="XM_010705689.1"/>
</dbReference>
<evidence type="ECO:0000256" key="2">
    <source>
        <dbReference type="SAM" id="SignalP"/>
    </source>
</evidence>
<evidence type="ECO:0000313" key="4">
    <source>
        <dbReference type="Proteomes" id="UP000063063"/>
    </source>
</evidence>
<dbReference type="GeneID" id="22572316"/>
<organism evidence="3 4">
    <name type="scientific">Leishmania panamensis</name>
    <dbReference type="NCBI Taxonomy" id="5679"/>
    <lineage>
        <taxon>Eukaryota</taxon>
        <taxon>Discoba</taxon>
        <taxon>Euglenozoa</taxon>
        <taxon>Kinetoplastea</taxon>
        <taxon>Metakinetoplastina</taxon>
        <taxon>Trypanosomatida</taxon>
        <taxon>Trypanosomatidae</taxon>
        <taxon>Leishmaniinae</taxon>
        <taxon>Leishmania</taxon>
        <taxon>Leishmania guyanensis species complex</taxon>
    </lineage>
</organism>
<keyword evidence="4" id="KW-1185">Reference proteome</keyword>
<keyword evidence="1" id="KW-0812">Transmembrane</keyword>
<evidence type="ECO:0000313" key="3">
    <source>
        <dbReference type="EMBL" id="AIN95669.1"/>
    </source>
</evidence>
<keyword evidence="1" id="KW-0472">Membrane</keyword>
<feature type="signal peptide" evidence="2">
    <location>
        <begin position="1"/>
        <end position="23"/>
    </location>
</feature>